<feature type="region of interest" description="Disordered" evidence="1">
    <location>
        <begin position="164"/>
        <end position="196"/>
    </location>
</feature>
<evidence type="ECO:0000313" key="2">
    <source>
        <dbReference type="EMBL" id="GJS71522.1"/>
    </source>
</evidence>
<proteinExistence type="predicted"/>
<dbReference type="EMBL" id="BQNB010010012">
    <property type="protein sequence ID" value="GJS71522.1"/>
    <property type="molecule type" value="Genomic_DNA"/>
</dbReference>
<name>A0ABQ4Y2B1_9ASTR</name>
<evidence type="ECO:0000256" key="1">
    <source>
        <dbReference type="SAM" id="MobiDB-lite"/>
    </source>
</evidence>
<evidence type="ECO:0000313" key="3">
    <source>
        <dbReference type="Proteomes" id="UP001151760"/>
    </source>
</evidence>
<sequence>MSQEQCQQAAYNKTLVPSADRVEISTKNMRIEPNVPQRKETFQKIKKSAAYEFGLDDKKFQVDVDVFREILGICLRVPKEDFVPPPSEEELLNFLLELGYKGPSSGLHTIKDDGVISRFKFVRIGEDFQEYGLAILETMLTEEIKHSEAYQTFIKYSTCLIPPKKSRGKGSQGKKTAVTPKHASVEVSDESDPEPAKIRTCSRRLTGVFIQDTSYIPKKKLVDHSQKLKGVQMMST</sequence>
<accession>A0ABQ4Y2B1</accession>
<protein>
    <submittedName>
        <fullName evidence="2">Uncharacterized protein</fullName>
    </submittedName>
</protein>
<reference evidence="2" key="1">
    <citation type="journal article" date="2022" name="Int. J. Mol. Sci.">
        <title>Draft Genome of Tanacetum Coccineum: Genomic Comparison of Closely Related Tanacetum-Family Plants.</title>
        <authorList>
            <person name="Yamashiro T."/>
            <person name="Shiraishi A."/>
            <person name="Nakayama K."/>
            <person name="Satake H."/>
        </authorList>
    </citation>
    <scope>NUCLEOTIDE SEQUENCE</scope>
</reference>
<comment type="caution">
    <text evidence="2">The sequence shown here is derived from an EMBL/GenBank/DDBJ whole genome shotgun (WGS) entry which is preliminary data.</text>
</comment>
<dbReference type="Proteomes" id="UP001151760">
    <property type="component" value="Unassembled WGS sequence"/>
</dbReference>
<keyword evidence="3" id="KW-1185">Reference proteome</keyword>
<organism evidence="2 3">
    <name type="scientific">Tanacetum coccineum</name>
    <dbReference type="NCBI Taxonomy" id="301880"/>
    <lineage>
        <taxon>Eukaryota</taxon>
        <taxon>Viridiplantae</taxon>
        <taxon>Streptophyta</taxon>
        <taxon>Embryophyta</taxon>
        <taxon>Tracheophyta</taxon>
        <taxon>Spermatophyta</taxon>
        <taxon>Magnoliopsida</taxon>
        <taxon>eudicotyledons</taxon>
        <taxon>Gunneridae</taxon>
        <taxon>Pentapetalae</taxon>
        <taxon>asterids</taxon>
        <taxon>campanulids</taxon>
        <taxon>Asterales</taxon>
        <taxon>Asteraceae</taxon>
        <taxon>Asteroideae</taxon>
        <taxon>Anthemideae</taxon>
        <taxon>Anthemidinae</taxon>
        <taxon>Tanacetum</taxon>
    </lineage>
</organism>
<reference evidence="2" key="2">
    <citation type="submission" date="2022-01" db="EMBL/GenBank/DDBJ databases">
        <authorList>
            <person name="Yamashiro T."/>
            <person name="Shiraishi A."/>
            <person name="Satake H."/>
            <person name="Nakayama K."/>
        </authorList>
    </citation>
    <scope>NUCLEOTIDE SEQUENCE</scope>
</reference>
<gene>
    <name evidence="2" type="ORF">Tco_0704363</name>
</gene>